<dbReference type="InterPro" id="IPR043129">
    <property type="entry name" value="ATPase_NBD"/>
</dbReference>
<dbReference type="InterPro" id="IPR050696">
    <property type="entry name" value="FtsA/MreB"/>
</dbReference>
<dbReference type="OrthoDB" id="9773403at2"/>
<dbReference type="PIRSF" id="PIRSF019169">
    <property type="entry name" value="PilM"/>
    <property type="match status" value="1"/>
</dbReference>
<dbReference type="PANTHER" id="PTHR32432:SF3">
    <property type="entry name" value="ETHANOLAMINE UTILIZATION PROTEIN EUTJ"/>
    <property type="match status" value="1"/>
</dbReference>
<reference evidence="3" key="1">
    <citation type="submission" date="2017-06" db="EMBL/GenBank/DDBJ databases">
        <authorList>
            <person name="Varghese N."/>
            <person name="Submissions S."/>
        </authorList>
    </citation>
    <scope>NUCLEOTIDE SEQUENCE [LARGE SCALE GENOMIC DNA]</scope>
    <source>
        <strain evidence="3">ANC 5114</strain>
    </source>
</reference>
<evidence type="ECO:0000313" key="3">
    <source>
        <dbReference type="Proteomes" id="UP000243463"/>
    </source>
</evidence>
<keyword evidence="3" id="KW-1185">Reference proteome</keyword>
<dbReference type="EMBL" id="FZLN01000003">
    <property type="protein sequence ID" value="SNQ29760.1"/>
    <property type="molecule type" value="Genomic_DNA"/>
</dbReference>
<dbReference type="Gene3D" id="3.30.1490.300">
    <property type="match status" value="1"/>
</dbReference>
<dbReference type="PANTHER" id="PTHR32432">
    <property type="entry name" value="CELL DIVISION PROTEIN FTSA-RELATED"/>
    <property type="match status" value="1"/>
</dbReference>
<protein>
    <submittedName>
        <fullName evidence="2">Type IV pilus assembly protein PilM</fullName>
    </submittedName>
</protein>
<evidence type="ECO:0000313" key="2">
    <source>
        <dbReference type="EMBL" id="SNQ29760.1"/>
    </source>
</evidence>
<gene>
    <name evidence="2" type="ORF">SAMN05444584_1729</name>
</gene>
<feature type="domain" description="SHS2" evidence="1">
    <location>
        <begin position="12"/>
        <end position="179"/>
    </location>
</feature>
<organism evidence="2 3">
    <name type="scientific">Acinetobacter apis</name>
    <dbReference type="NCBI Taxonomy" id="1229165"/>
    <lineage>
        <taxon>Bacteria</taxon>
        <taxon>Pseudomonadati</taxon>
        <taxon>Pseudomonadota</taxon>
        <taxon>Gammaproteobacteria</taxon>
        <taxon>Moraxellales</taxon>
        <taxon>Moraxellaceae</taxon>
        <taxon>Acinetobacter</taxon>
    </lineage>
</organism>
<dbReference type="Proteomes" id="UP000243463">
    <property type="component" value="Unassembled WGS sequence"/>
</dbReference>
<dbReference type="InterPro" id="IPR005883">
    <property type="entry name" value="PilM"/>
</dbReference>
<dbReference type="AlphaFoldDB" id="A0A217EHT7"/>
<accession>A0A217EHT7</accession>
<dbReference type="InterPro" id="IPR003494">
    <property type="entry name" value="SHS2_FtsA"/>
</dbReference>
<dbReference type="SUPFAM" id="SSF53067">
    <property type="entry name" value="Actin-like ATPase domain"/>
    <property type="match status" value="2"/>
</dbReference>
<dbReference type="GO" id="GO:0051301">
    <property type="term" value="P:cell division"/>
    <property type="evidence" value="ECO:0007669"/>
    <property type="project" value="InterPro"/>
</dbReference>
<dbReference type="RefSeq" id="WP_088823805.1">
    <property type="nucleotide sequence ID" value="NZ_FZLN01000003.1"/>
</dbReference>
<dbReference type="NCBIfam" id="TIGR01175">
    <property type="entry name" value="pilM"/>
    <property type="match status" value="1"/>
</dbReference>
<evidence type="ECO:0000259" key="1">
    <source>
        <dbReference type="SMART" id="SM00842"/>
    </source>
</evidence>
<dbReference type="CDD" id="cd24049">
    <property type="entry name" value="ASKHA_NBD_PilM"/>
    <property type="match status" value="1"/>
</dbReference>
<proteinExistence type="predicted"/>
<sequence length="352" mass="39178">MFRFNRKPKKGLVGVDISSSSVKLLELSVKNGRYVVNSYASVPLAEGSVVDRNIVNAEAVTEAIEAAIQEANPASDLAVFALPTTHVIYKTIDMDRNMTDDEREIQIRLDAEQYIPFPLDEVSLDFEVLADELGRTDRVKTRLVATRTENVDTRNEVLIYAGLTPKVADVENLALERAYETFSDMLPISAKTVVVIDIGESMMTITVLNNGETVYTKEQMFGGKQLTLDIQSHYGLSYPDAEQAKRNNTLAEDYYFAVLEPFMATIAQQVRRSLQLFFSTSQYTEIDHVLLAGGSANLKGLAKYLQDDLNYRVTTANPFLQMSFSPQVNLQKIKEDAPALMVACGVALRSFS</sequence>
<dbReference type="Gene3D" id="3.30.420.40">
    <property type="match status" value="2"/>
</dbReference>
<dbReference type="Pfam" id="PF11104">
    <property type="entry name" value="PilM_2"/>
    <property type="match status" value="1"/>
</dbReference>
<name>A0A217EHT7_9GAMM</name>
<dbReference type="SMART" id="SM00842">
    <property type="entry name" value="FtsA"/>
    <property type="match status" value="1"/>
</dbReference>